<dbReference type="OrthoDB" id="344871at2"/>
<gene>
    <name evidence="1" type="ORF">CA260_19045</name>
</gene>
<protein>
    <submittedName>
        <fullName evidence="1">Uncharacterized protein</fullName>
    </submittedName>
</protein>
<organism evidence="1 2">
    <name type="scientific">Dyella jiangningensis</name>
    <dbReference type="NCBI Taxonomy" id="1379159"/>
    <lineage>
        <taxon>Bacteria</taxon>
        <taxon>Pseudomonadati</taxon>
        <taxon>Pseudomonadota</taxon>
        <taxon>Gammaproteobacteria</taxon>
        <taxon>Lysobacterales</taxon>
        <taxon>Rhodanobacteraceae</taxon>
        <taxon>Dyella</taxon>
    </lineage>
</organism>
<dbReference type="AlphaFoldDB" id="A0A328P1S5"/>
<dbReference type="EMBL" id="NFZS01000005">
    <property type="protein sequence ID" value="RAO74946.1"/>
    <property type="molecule type" value="Genomic_DNA"/>
</dbReference>
<reference evidence="1 2" key="1">
    <citation type="journal article" date="2018" name="Genet. Mol. Biol.">
        <title>The genome sequence of Dyella jiangningensis FCAV SCS01 from a lignocellulose-decomposing microbial consortium metagenome reveals potential for biotechnological applications.</title>
        <authorList>
            <person name="Desiderato J.G."/>
            <person name="Alvarenga D.O."/>
            <person name="Constancio M.T.L."/>
            <person name="Alves L.M.C."/>
            <person name="Varani A.M."/>
        </authorList>
    </citation>
    <scope>NUCLEOTIDE SEQUENCE [LARGE SCALE GENOMIC DNA]</scope>
    <source>
        <strain evidence="1 2">FCAV SCS01</strain>
    </source>
</reference>
<sequence>MLAFVGSSHCTFIRNGKAYGADQARSHLEYKLNYLLQRHRVNSAEEFIERAGTESSFSGKPYRVDCDGRERPSADWLMEELHRMRTPGP</sequence>
<evidence type="ECO:0000313" key="1">
    <source>
        <dbReference type="EMBL" id="RAO74946.1"/>
    </source>
</evidence>
<keyword evidence="2" id="KW-1185">Reference proteome</keyword>
<dbReference type="InterPro" id="IPR035242">
    <property type="entry name" value="DUF5329"/>
</dbReference>
<accession>A0A328P1S5</accession>
<dbReference type="Pfam" id="PF17263">
    <property type="entry name" value="DUF5329"/>
    <property type="match status" value="1"/>
</dbReference>
<dbReference type="Proteomes" id="UP000248926">
    <property type="component" value="Unassembled WGS sequence"/>
</dbReference>
<comment type="caution">
    <text evidence="1">The sequence shown here is derived from an EMBL/GenBank/DDBJ whole genome shotgun (WGS) entry which is preliminary data.</text>
</comment>
<proteinExistence type="predicted"/>
<evidence type="ECO:0000313" key="2">
    <source>
        <dbReference type="Proteomes" id="UP000248926"/>
    </source>
</evidence>
<name>A0A328P1S5_9GAMM</name>